<comment type="caution">
    <text evidence="2">The sequence shown here is derived from an EMBL/GenBank/DDBJ whole genome shotgun (WGS) entry which is preliminary data.</text>
</comment>
<evidence type="ECO:0008006" key="4">
    <source>
        <dbReference type="Google" id="ProtNLM"/>
    </source>
</evidence>
<sequence>MSAARRTASHPLLHAGASEDSTQASQSFTRAVDAGRLLRLRRGVYIDPAAWLQAPPWDRHLLATAATRLAAPGSVICRETALAVHGVDQLRVPEAVHLRTWRRQEAGIRPAPRLVGRAGPDTVGALLASSDGPLKGPRRRRPDTADLAGVPTRRVLASSAMRQAAETLPSPATVRRPLPDAGEHRLHDLEILVEPLGLVLADTLPRMEVTDAVVVLDSVRSGRWASGHRLTPADVEPWTPLVRSRRGSRRWASAWARSDSGAESVGESLTRLRVEDLGFETPETQVEFVLPDGRTARVDLFWRSAGIVGEFDGWTKYTRNGVLGHRDVSEVVYEEKVREDGLRALGLGVARFIWTEAQTVELLRQKLVNAGVPRA</sequence>
<evidence type="ECO:0000313" key="3">
    <source>
        <dbReference type="Proteomes" id="UP000535437"/>
    </source>
</evidence>
<evidence type="ECO:0000256" key="1">
    <source>
        <dbReference type="SAM" id="MobiDB-lite"/>
    </source>
</evidence>
<feature type="region of interest" description="Disordered" evidence="1">
    <location>
        <begin position="1"/>
        <end position="26"/>
    </location>
</feature>
<proteinExistence type="predicted"/>
<organism evidence="2 3">
    <name type="scientific">Nesterenkonia xinjiangensis</name>
    <dbReference type="NCBI Taxonomy" id="225327"/>
    <lineage>
        <taxon>Bacteria</taxon>
        <taxon>Bacillati</taxon>
        <taxon>Actinomycetota</taxon>
        <taxon>Actinomycetes</taxon>
        <taxon>Micrococcales</taxon>
        <taxon>Micrococcaceae</taxon>
        <taxon>Nesterenkonia</taxon>
    </lineage>
</organism>
<dbReference type="RefSeq" id="WP_179542359.1">
    <property type="nucleotide sequence ID" value="NZ_BAAALL010000001.1"/>
</dbReference>
<dbReference type="Proteomes" id="UP000535437">
    <property type="component" value="Unassembled WGS sequence"/>
</dbReference>
<keyword evidence="3" id="KW-1185">Reference proteome</keyword>
<gene>
    <name evidence="2" type="ORF">HNR09_002502</name>
</gene>
<dbReference type="EMBL" id="JACCFY010000001">
    <property type="protein sequence ID" value="NYJ79091.1"/>
    <property type="molecule type" value="Genomic_DNA"/>
</dbReference>
<name>A0A7Z0GN71_9MICC</name>
<evidence type="ECO:0000313" key="2">
    <source>
        <dbReference type="EMBL" id="NYJ79091.1"/>
    </source>
</evidence>
<accession>A0A7Z0GN71</accession>
<dbReference type="AlphaFoldDB" id="A0A7Z0GN71"/>
<reference evidence="2 3" key="1">
    <citation type="submission" date="2020-07" db="EMBL/GenBank/DDBJ databases">
        <title>Sequencing the genomes of 1000 actinobacteria strains.</title>
        <authorList>
            <person name="Klenk H.-P."/>
        </authorList>
    </citation>
    <scope>NUCLEOTIDE SEQUENCE [LARGE SCALE GENOMIC DNA]</scope>
    <source>
        <strain evidence="2 3">DSM 15475</strain>
    </source>
</reference>
<protein>
    <recommendedName>
        <fullName evidence="4">Transcriptional regulator, AbiEi antitoxin, Type IV TA system</fullName>
    </recommendedName>
</protein>